<evidence type="ECO:0000313" key="5">
    <source>
        <dbReference type="EMBL" id="MBC2669440.1"/>
    </source>
</evidence>
<proteinExistence type="inferred from homology"/>
<dbReference type="EMBL" id="JACLAX010000008">
    <property type="protein sequence ID" value="MBC2669440.1"/>
    <property type="molecule type" value="Genomic_DNA"/>
</dbReference>
<comment type="similarity">
    <text evidence="1">Belongs to the leucine-binding protein family.</text>
</comment>
<keyword evidence="3" id="KW-0029">Amino-acid transport</keyword>
<dbReference type="RefSeq" id="WP_185679307.1">
    <property type="nucleotide sequence ID" value="NZ_JACLAX010000008.1"/>
</dbReference>
<feature type="domain" description="Leucine-binding protein" evidence="4">
    <location>
        <begin position="52"/>
        <end position="366"/>
    </location>
</feature>
<dbReference type="Gene3D" id="3.40.50.2300">
    <property type="match status" value="2"/>
</dbReference>
<accession>A0A7X1FYQ1</accession>
<dbReference type="InterPro" id="IPR028082">
    <property type="entry name" value="Peripla_BP_I"/>
</dbReference>
<evidence type="ECO:0000259" key="4">
    <source>
        <dbReference type="Pfam" id="PF13458"/>
    </source>
</evidence>
<protein>
    <submittedName>
        <fullName evidence="5">Penicillin-binding protein activator</fullName>
    </submittedName>
</protein>
<dbReference type="InterPro" id="IPR051010">
    <property type="entry name" value="BCAA_transport"/>
</dbReference>
<dbReference type="InterPro" id="IPR028081">
    <property type="entry name" value="Leu-bd"/>
</dbReference>
<dbReference type="PANTHER" id="PTHR30483:SF6">
    <property type="entry name" value="PERIPLASMIC BINDING PROTEIN OF ABC TRANSPORTER FOR NATURAL AMINO ACIDS"/>
    <property type="match status" value="1"/>
</dbReference>
<keyword evidence="6" id="KW-1185">Reference proteome</keyword>
<dbReference type="SUPFAM" id="SSF53822">
    <property type="entry name" value="Periplasmic binding protein-like I"/>
    <property type="match status" value="1"/>
</dbReference>
<evidence type="ECO:0000313" key="6">
    <source>
        <dbReference type="Proteomes" id="UP000551327"/>
    </source>
</evidence>
<comment type="caution">
    <text evidence="5">The sequence shown here is derived from an EMBL/GenBank/DDBJ whole genome shotgun (WGS) entry which is preliminary data.</text>
</comment>
<keyword evidence="3" id="KW-0813">Transport</keyword>
<dbReference type="PROSITE" id="PS51257">
    <property type="entry name" value="PROKAR_LIPOPROTEIN"/>
    <property type="match status" value="1"/>
</dbReference>
<dbReference type="GO" id="GO:0006865">
    <property type="term" value="P:amino acid transport"/>
    <property type="evidence" value="ECO:0007669"/>
    <property type="project" value="UniProtKB-KW"/>
</dbReference>
<reference evidence="5 6" key="1">
    <citation type="submission" date="2020-08" db="EMBL/GenBank/DDBJ databases">
        <title>The genome sequence of type strain Novosphingobium piscinae KCTC 42194.</title>
        <authorList>
            <person name="Liu Y."/>
        </authorList>
    </citation>
    <scope>NUCLEOTIDE SEQUENCE [LARGE SCALE GENOMIC DNA]</scope>
    <source>
        <strain evidence="5 6">KCTC 42194</strain>
    </source>
</reference>
<organism evidence="5 6">
    <name type="scientific">Novosphingobium piscinae</name>
    <dbReference type="NCBI Taxonomy" id="1507448"/>
    <lineage>
        <taxon>Bacteria</taxon>
        <taxon>Pseudomonadati</taxon>
        <taxon>Pseudomonadota</taxon>
        <taxon>Alphaproteobacteria</taxon>
        <taxon>Sphingomonadales</taxon>
        <taxon>Sphingomonadaceae</taxon>
        <taxon>Novosphingobium</taxon>
    </lineage>
</organism>
<evidence type="ECO:0000256" key="2">
    <source>
        <dbReference type="ARBA" id="ARBA00022729"/>
    </source>
</evidence>
<dbReference type="PANTHER" id="PTHR30483">
    <property type="entry name" value="LEUCINE-SPECIFIC-BINDING PROTEIN"/>
    <property type="match status" value="1"/>
</dbReference>
<dbReference type="Proteomes" id="UP000551327">
    <property type="component" value="Unassembled WGS sequence"/>
</dbReference>
<gene>
    <name evidence="5" type="ORF">H7F53_09820</name>
</gene>
<dbReference type="AlphaFoldDB" id="A0A7X1FYQ1"/>
<keyword evidence="2" id="KW-0732">Signal</keyword>
<evidence type="ECO:0000256" key="3">
    <source>
        <dbReference type="ARBA" id="ARBA00022970"/>
    </source>
</evidence>
<dbReference type="Pfam" id="PF13458">
    <property type="entry name" value="Peripla_BP_6"/>
    <property type="match status" value="1"/>
</dbReference>
<evidence type="ECO:0000256" key="1">
    <source>
        <dbReference type="ARBA" id="ARBA00010062"/>
    </source>
</evidence>
<name>A0A7X1FYQ1_9SPHN</name>
<sequence>MFGGKFDRRGLMAGMAVVLVAGCAVVPKAPPVAPPPEQPSASTLPADQLRHRVALLVPLSGPNGAVGQSLANATTMALLDTGASNLRLTTYDTAAGPSVAATRAIADGNKLILGPLMGDEATAVATIARPARVPIIAFSNDIGVAAPGTFIMGSLPEQSIGRTVRFARSRGISRFAALVPEGEYGQRATAAFNAAVLETGGALVASESFARGNTSVVSAARRLRARGGFEAVLVADGGRIAALAAPAFKAGKPPVRLLGTELWSGDAAALGGTALSGAWFAAVPDTRFRQFAESYHSRFGAKPYRLATLGYDAVLLTLRVAREWKPGTTFPTGRLGDRGGFLGLDGPFRFSENGVVERAFEVNEVRDGGVTAVSPAPARFQD</sequence>
<dbReference type="CDD" id="cd06339">
    <property type="entry name" value="PBP1_YraM_LppC_lipoprotein-like"/>
    <property type="match status" value="1"/>
</dbReference>